<dbReference type="PROSITE" id="PS51194">
    <property type="entry name" value="HELICASE_CTER"/>
    <property type="match status" value="1"/>
</dbReference>
<dbReference type="InterPro" id="IPR001650">
    <property type="entry name" value="Helicase_C-like"/>
</dbReference>
<sequence length="1744" mass="201979">MDAFKTHENVISDYKSYLQSFININDERILDFVNNSTLIKNILPEPLIQFNPSFERGNSLDELIQENTIHSNLSKALGSYRLYKHQVEAIQIGIRDKGFVVTSGTGSGKSLTFLATIFNDLFKRGANKEKGVKAILVYPMNALINSQEEEIKKYKINYLEKYVTLPEIDKSHKTLDEIIKQLESLTTEKFPISFAKYTGQESGNDRDQIRNDEPDILLTNYMMLELIMTRQSENWLRYSMAKNLKYIVYDELHTYRGRQGADVSLLNRRIQALSENDLIFIGTSATMASHGSPDEKKKKVAEVATQIFGKEFPVDNVINEYLEPCTIAKQINPFQLANAIRNGIDPEGTEGDFINNDLANWLEMNIALKSNHNILERGKPLSIDQIAEKIRTETSLSKDEIRSTLSDLLKWAERINENNRLKETRKSFLPFRFHQFISQTGSISVTLEPRNIRYITSSDEPFIKIEGKERKLYPLLFSRYSGYEFLCVELDTHESQLLPVIPNKEFVNNKKVEVNQKNPDIDDFKFGYIILDEGEDFWNTDFRDLVPAEWFNKQGNALLPYYQMLMPHEIYFNSDGQFSFEPKFPIKGYFIPAKLRIDPTAQIIYEDSKTSDFTKLSRLGSEGRSTATSVISYAVINSLAEQGEKLQDQKLLSFTDNRQDASLQSGHFNDFYTTVRLRAALYKALKESENSLEIHEIAESLFQILGLKEKDYALYPSRDEDFPDERNIEALKDYLKYRIFQDLKRGWRYTLPNLEQVALLDIDYKNLNKLSELDDRFKNLGFLEHATKEARKEFLGNILDYFRTNFALDHKFFKDIANIEELMRDRLHPESLWSLDYNEKLDKPAEMIITIPSPRPKGRYVVSMGLRSNLGKYINRCVVEASDVKLNKDAYIEFIQELLTLLEKANLLTIEQDKRNSDLRYYKLRADQLLWKKGDGKTLKLDHTRFNFQAELPELTPNHYFQNLYKTDFNKFKKELIAKEHTGQISASQRIEREDQFRQGDISTLYCSPTMELGIDIANLNIVHMRNVPPNAANYAQRSGRAGRGGQTALVFTYCSTMSPHDVNYFKNSAEMVAGVVQPPRIDLINEELIITHLNAFLLMKLEISELKTSVADVLDLSDEKNVFIKNDILKRIEHLVSISKNDLLIEFEKIAYSLLPELNKTSWFTQLWVLDKIEKFPNHFASSFKRWIRMFQNACTLRNKAQAILDNHTYKADSMERKEAAKQERFARKQIALLKNEEQQSSSNSEFYVFRYLAAEGFLPGYNFTRLPVRAVLGKSYRDDVEVLSRPRALALSEFGPANTVYHSGSKFRINRMMVPDLENATEKILVSNKTGYAYFNDEIKIANIDPISKSQLKGDTIEMFSNVVEFSECEGIPLQKISCIEEERSRSGYEVSSYFNFPHGIENAESVVLKKSGEKLLQLYFSKTANLIKVNKKARRSQNDGFKIDQRNGVWVQERSLKDNAELQQNSREIMLYIKDTADVLYIQPLGNIGTVPDQVVSLSYALKRGIEKLFLVEESEIAVSVMGDKEKPNILIHEASEGSLGILSQLISDPVKMKEWFKMSYEILHFDSETREETEQGRELPHATYQDLLSYYNQIHHQQLNRHIIKEVLEYLMDCDIEIVQGGENDREEQYHYLLNAYDKNSGTELGLIKHLYENGYALPDRAQVNLDSYYINADFVYKNSSGFTLIFCDGSVHDLEEVKKRDQIIDQILKEGAYDVIRWHYMESLEQLTERRKDIFRKIR</sequence>
<dbReference type="PROSITE" id="PS51192">
    <property type="entry name" value="HELICASE_ATP_BIND_1"/>
    <property type="match status" value="1"/>
</dbReference>
<dbReference type="InterPro" id="IPR014001">
    <property type="entry name" value="Helicase_ATP-bd"/>
</dbReference>
<dbReference type="GO" id="GO:0004386">
    <property type="term" value="F:helicase activity"/>
    <property type="evidence" value="ECO:0007669"/>
    <property type="project" value="UniProtKB-KW"/>
</dbReference>
<dbReference type="GO" id="GO:0016887">
    <property type="term" value="F:ATP hydrolysis activity"/>
    <property type="evidence" value="ECO:0007669"/>
    <property type="project" value="TreeGrafter"/>
</dbReference>
<dbReference type="InterPro" id="IPR011545">
    <property type="entry name" value="DEAD/DEAH_box_helicase_dom"/>
</dbReference>
<dbReference type="InterPro" id="IPR052511">
    <property type="entry name" value="ATP-dep_Helicase"/>
</dbReference>
<evidence type="ECO:0000259" key="3">
    <source>
        <dbReference type="PROSITE" id="PS51192"/>
    </source>
</evidence>
<accession>A0A495MI26</accession>
<keyword evidence="5" id="KW-0347">Helicase</keyword>
<keyword evidence="5" id="KW-0378">Hydrolase</keyword>
<evidence type="ECO:0000313" key="6">
    <source>
        <dbReference type="Proteomes" id="UP000277579"/>
    </source>
</evidence>
<comment type="caution">
    <text evidence="5">The sequence shown here is derived from an EMBL/GenBank/DDBJ whole genome shotgun (WGS) entry which is preliminary data.</text>
</comment>
<dbReference type="PANTHER" id="PTHR47962">
    <property type="entry name" value="ATP-DEPENDENT HELICASE LHR-RELATED-RELATED"/>
    <property type="match status" value="1"/>
</dbReference>
<organism evidence="5 6">
    <name type="scientific">Flavobacterium endophyticum</name>
    <dbReference type="NCBI Taxonomy" id="1540163"/>
    <lineage>
        <taxon>Bacteria</taxon>
        <taxon>Pseudomonadati</taxon>
        <taxon>Bacteroidota</taxon>
        <taxon>Flavobacteriia</taxon>
        <taxon>Flavobacteriales</taxon>
        <taxon>Flavobacteriaceae</taxon>
        <taxon>Flavobacterium</taxon>
    </lineage>
</organism>
<feature type="domain" description="Helicase C-terminal" evidence="4">
    <location>
        <begin position="925"/>
        <end position="1090"/>
    </location>
</feature>
<dbReference type="InterPro" id="IPR027417">
    <property type="entry name" value="P-loop_NTPase"/>
</dbReference>
<dbReference type="Proteomes" id="UP000277579">
    <property type="component" value="Unassembled WGS sequence"/>
</dbReference>
<gene>
    <name evidence="5" type="ORF">CLV94_0672</name>
</gene>
<dbReference type="Gene3D" id="3.40.50.300">
    <property type="entry name" value="P-loop containing nucleotide triphosphate hydrolases"/>
    <property type="match status" value="2"/>
</dbReference>
<dbReference type="GO" id="GO:0003677">
    <property type="term" value="F:DNA binding"/>
    <property type="evidence" value="ECO:0007669"/>
    <property type="project" value="TreeGrafter"/>
</dbReference>
<keyword evidence="1" id="KW-0547">Nucleotide-binding</keyword>
<reference evidence="5 6" key="1">
    <citation type="submission" date="2018-10" db="EMBL/GenBank/DDBJ databases">
        <title>Genomic Encyclopedia of Archaeal and Bacterial Type Strains, Phase II (KMG-II): from individual species to whole genera.</title>
        <authorList>
            <person name="Goeker M."/>
        </authorList>
    </citation>
    <scope>NUCLEOTIDE SEQUENCE [LARGE SCALE GENOMIC DNA]</scope>
    <source>
        <strain evidence="5 6">DSM 29537</strain>
    </source>
</reference>
<dbReference type="PANTHER" id="PTHR47962:SF5">
    <property type="entry name" value="ATP-DEPENDENT HELICASE LHR-RELATED"/>
    <property type="match status" value="1"/>
</dbReference>
<evidence type="ECO:0000256" key="2">
    <source>
        <dbReference type="ARBA" id="ARBA00022840"/>
    </source>
</evidence>
<feature type="domain" description="Helicase ATP-binding" evidence="3">
    <location>
        <begin position="90"/>
        <end position="287"/>
    </location>
</feature>
<dbReference type="EMBL" id="RBLC01000001">
    <property type="protein sequence ID" value="RKS25634.1"/>
    <property type="molecule type" value="Genomic_DNA"/>
</dbReference>
<dbReference type="OrthoDB" id="9815222at2"/>
<evidence type="ECO:0000256" key="1">
    <source>
        <dbReference type="ARBA" id="ARBA00022741"/>
    </source>
</evidence>
<protein>
    <submittedName>
        <fullName evidence="5">ATP-dependent helicase YprA (DUF1998 family)</fullName>
    </submittedName>
</protein>
<dbReference type="SUPFAM" id="SSF52540">
    <property type="entry name" value="P-loop containing nucleoside triphosphate hydrolases"/>
    <property type="match status" value="2"/>
</dbReference>
<evidence type="ECO:0000259" key="4">
    <source>
        <dbReference type="PROSITE" id="PS51194"/>
    </source>
</evidence>
<name>A0A495MI26_9FLAO</name>
<dbReference type="SMART" id="SM00487">
    <property type="entry name" value="DEXDc"/>
    <property type="match status" value="1"/>
</dbReference>
<dbReference type="Pfam" id="PF00270">
    <property type="entry name" value="DEAD"/>
    <property type="match status" value="1"/>
</dbReference>
<dbReference type="SMART" id="SM00490">
    <property type="entry name" value="HELICc"/>
    <property type="match status" value="1"/>
</dbReference>
<dbReference type="Pfam" id="PF00271">
    <property type="entry name" value="Helicase_C"/>
    <property type="match status" value="1"/>
</dbReference>
<evidence type="ECO:0000313" key="5">
    <source>
        <dbReference type="EMBL" id="RKS25634.1"/>
    </source>
</evidence>
<proteinExistence type="predicted"/>
<keyword evidence="2" id="KW-0067">ATP-binding</keyword>
<keyword evidence="6" id="KW-1185">Reference proteome</keyword>
<dbReference type="GO" id="GO:0005524">
    <property type="term" value="F:ATP binding"/>
    <property type="evidence" value="ECO:0007669"/>
    <property type="project" value="UniProtKB-KW"/>
</dbReference>
<dbReference type="RefSeq" id="WP_121375017.1">
    <property type="nucleotide sequence ID" value="NZ_RBLC01000001.1"/>
</dbReference>